<feature type="transmembrane region" description="Helical" evidence="1">
    <location>
        <begin position="21"/>
        <end position="41"/>
    </location>
</feature>
<feature type="transmembrane region" description="Helical" evidence="1">
    <location>
        <begin position="67"/>
        <end position="88"/>
    </location>
</feature>
<gene>
    <name evidence="2" type="ORF">JF922_11520</name>
</gene>
<keyword evidence="3" id="KW-1185">Reference proteome</keyword>
<sequence>MELACLGYIWFSAITKRRDRVLALAVGTLGVEGVGLVIGGGNCPLGPFQRRVGDAVPMFELFLPKRAAKMAVPVLVGVTLIGLVAVALRRPEVDRAGQSK</sequence>
<dbReference type="RefSeq" id="WP_338201902.1">
    <property type="nucleotide sequence ID" value="NZ_JAEKNR010000122.1"/>
</dbReference>
<proteinExistence type="predicted"/>
<comment type="caution">
    <text evidence="2">The sequence shown here is derived from an EMBL/GenBank/DDBJ whole genome shotgun (WGS) entry which is preliminary data.</text>
</comment>
<keyword evidence="1" id="KW-0472">Membrane</keyword>
<evidence type="ECO:0000313" key="2">
    <source>
        <dbReference type="EMBL" id="MBJ7598697.1"/>
    </source>
</evidence>
<keyword evidence="1" id="KW-0812">Transmembrane</keyword>
<organism evidence="2 3">
    <name type="scientific">Candidatus Nephthysia bennettiae</name>
    <dbReference type="NCBI Taxonomy" id="3127016"/>
    <lineage>
        <taxon>Bacteria</taxon>
        <taxon>Bacillati</taxon>
        <taxon>Candidatus Dormiibacterota</taxon>
        <taxon>Candidatus Dormibacteria</taxon>
        <taxon>Candidatus Dormibacterales</taxon>
        <taxon>Candidatus Dormibacteraceae</taxon>
        <taxon>Candidatus Nephthysia</taxon>
    </lineage>
</organism>
<dbReference type="EMBL" id="JAEKNR010000122">
    <property type="protein sequence ID" value="MBJ7598697.1"/>
    <property type="molecule type" value="Genomic_DNA"/>
</dbReference>
<accession>A0A934K7I3</accession>
<dbReference type="Proteomes" id="UP000612893">
    <property type="component" value="Unassembled WGS sequence"/>
</dbReference>
<reference evidence="2" key="1">
    <citation type="submission" date="2020-10" db="EMBL/GenBank/DDBJ databases">
        <title>Ca. Dormibacterota MAGs.</title>
        <authorList>
            <person name="Montgomery K."/>
        </authorList>
    </citation>
    <scope>NUCLEOTIDE SEQUENCE [LARGE SCALE GENOMIC DNA]</scope>
    <source>
        <strain evidence="2">SC8812_S17_10</strain>
    </source>
</reference>
<keyword evidence="1" id="KW-1133">Transmembrane helix</keyword>
<protein>
    <submittedName>
        <fullName evidence="2">Uncharacterized protein</fullName>
    </submittedName>
</protein>
<evidence type="ECO:0000256" key="1">
    <source>
        <dbReference type="SAM" id="Phobius"/>
    </source>
</evidence>
<name>A0A934K7I3_9BACT</name>
<dbReference type="AlphaFoldDB" id="A0A934K7I3"/>
<evidence type="ECO:0000313" key="3">
    <source>
        <dbReference type="Proteomes" id="UP000612893"/>
    </source>
</evidence>